<feature type="transmembrane region" description="Helical" evidence="1">
    <location>
        <begin position="7"/>
        <end position="27"/>
    </location>
</feature>
<dbReference type="Proteomes" id="UP000543174">
    <property type="component" value="Unassembled WGS sequence"/>
</dbReference>
<feature type="domain" description="SPW repeat-containing integral membrane" evidence="2">
    <location>
        <begin position="6"/>
        <end position="99"/>
    </location>
</feature>
<keyword evidence="4" id="KW-1185">Reference proteome</keyword>
<keyword evidence="1" id="KW-0472">Membrane</keyword>
<sequence>MVKTRGIINAVIGIWFVIAPWMLGFSYDAGATSASIVFGSLQVIMSFWGVTKPGWNSWQNWISLITGLWFILFPFIYSLTDGVLWSSVVLGLMTVLLSLWSLNSKARLKLKAVS</sequence>
<name>A0A7W3RH61_PRIAR</name>
<feature type="transmembrane region" description="Helical" evidence="1">
    <location>
        <begin position="58"/>
        <end position="77"/>
    </location>
</feature>
<proteinExistence type="predicted"/>
<gene>
    <name evidence="3" type="ORF">HNP21_004258</name>
</gene>
<evidence type="ECO:0000313" key="4">
    <source>
        <dbReference type="Proteomes" id="UP000543174"/>
    </source>
</evidence>
<dbReference type="RefSeq" id="WP_013058461.1">
    <property type="nucleotide sequence ID" value="NZ_CP169254.1"/>
</dbReference>
<feature type="transmembrane region" description="Helical" evidence="1">
    <location>
        <begin position="33"/>
        <end position="51"/>
    </location>
</feature>
<dbReference type="InterPro" id="IPR005530">
    <property type="entry name" value="SPW"/>
</dbReference>
<feature type="transmembrane region" description="Helical" evidence="1">
    <location>
        <begin position="83"/>
        <end position="102"/>
    </location>
</feature>
<keyword evidence="1" id="KW-1133">Transmembrane helix</keyword>
<reference evidence="3" key="1">
    <citation type="submission" date="2020-08" db="EMBL/GenBank/DDBJ databases">
        <title>Functional genomics of gut bacteria from endangered species of beetles.</title>
        <authorList>
            <person name="Carlos-Shanley C."/>
        </authorList>
    </citation>
    <scope>NUCLEOTIDE SEQUENCE [LARGE SCALE GENOMIC DNA]</scope>
    <source>
        <strain evidence="3">S00060</strain>
    </source>
</reference>
<dbReference type="AlphaFoldDB" id="A0A7W3RH61"/>
<evidence type="ECO:0000259" key="2">
    <source>
        <dbReference type="Pfam" id="PF03779"/>
    </source>
</evidence>
<comment type="caution">
    <text evidence="3">The sequence shown here is derived from an EMBL/GenBank/DDBJ whole genome shotgun (WGS) entry which is preliminary data.</text>
</comment>
<dbReference type="EMBL" id="JACJHT010000003">
    <property type="protein sequence ID" value="MBA9041148.1"/>
    <property type="molecule type" value="Genomic_DNA"/>
</dbReference>
<accession>A0A7W3RH61</accession>
<dbReference type="Pfam" id="PF03779">
    <property type="entry name" value="SPW"/>
    <property type="match status" value="1"/>
</dbReference>
<evidence type="ECO:0000313" key="3">
    <source>
        <dbReference type="EMBL" id="MBA9041148.1"/>
    </source>
</evidence>
<organism evidence="3 4">
    <name type="scientific">Priestia aryabhattai</name>
    <name type="common">Bacillus aryabhattai</name>
    <dbReference type="NCBI Taxonomy" id="412384"/>
    <lineage>
        <taxon>Bacteria</taxon>
        <taxon>Bacillati</taxon>
        <taxon>Bacillota</taxon>
        <taxon>Bacilli</taxon>
        <taxon>Bacillales</taxon>
        <taxon>Bacillaceae</taxon>
        <taxon>Priestia</taxon>
    </lineage>
</organism>
<keyword evidence="1" id="KW-0812">Transmembrane</keyword>
<evidence type="ECO:0000256" key="1">
    <source>
        <dbReference type="SAM" id="Phobius"/>
    </source>
</evidence>
<protein>
    <recommendedName>
        <fullName evidence="2">SPW repeat-containing integral membrane domain-containing protein</fullName>
    </recommendedName>
</protein>